<dbReference type="GO" id="GO:0071013">
    <property type="term" value="C:catalytic step 2 spliceosome"/>
    <property type="evidence" value="ECO:0007669"/>
    <property type="project" value="InterPro"/>
</dbReference>
<keyword evidence="3" id="KW-1185">Reference proteome</keyword>
<dbReference type="InterPro" id="IPR032847">
    <property type="entry name" value="PRPF17"/>
</dbReference>
<feature type="non-terminal residue" evidence="2">
    <location>
        <position position="401"/>
    </location>
</feature>
<protein>
    <submittedName>
        <fullName evidence="2">Uncharacterized protein</fullName>
    </submittedName>
</protein>
<feature type="region of interest" description="Disordered" evidence="1">
    <location>
        <begin position="320"/>
        <end position="401"/>
    </location>
</feature>
<proteinExistence type="predicted"/>
<feature type="region of interest" description="Disordered" evidence="1">
    <location>
        <begin position="28"/>
        <end position="49"/>
    </location>
</feature>
<dbReference type="GO" id="GO:0003729">
    <property type="term" value="F:mRNA binding"/>
    <property type="evidence" value="ECO:0007669"/>
    <property type="project" value="TreeGrafter"/>
</dbReference>
<feature type="compositionally biased region" description="Basic and acidic residues" evidence="1">
    <location>
        <begin position="353"/>
        <end position="366"/>
    </location>
</feature>
<evidence type="ECO:0000313" key="3">
    <source>
        <dbReference type="Proteomes" id="UP000663828"/>
    </source>
</evidence>
<reference evidence="2" key="1">
    <citation type="submission" date="2021-02" db="EMBL/GenBank/DDBJ databases">
        <authorList>
            <person name="Nowell W R."/>
        </authorList>
    </citation>
    <scope>NUCLEOTIDE SEQUENCE</scope>
</reference>
<evidence type="ECO:0000313" key="2">
    <source>
        <dbReference type="EMBL" id="CAF1623685.1"/>
    </source>
</evidence>
<gene>
    <name evidence="2" type="ORF">XAT740_LOCUS50606</name>
</gene>
<comment type="caution">
    <text evidence="2">The sequence shown here is derived from an EMBL/GenBank/DDBJ whole genome shotgun (WGS) entry which is preliminary data.</text>
</comment>
<name>A0A816CEK6_ADIRI</name>
<sequence>MESVIKRPRLLDDLPLLPPTLENAVVVDESSNSGGESEDSEILNVSNSPQREIDNVIILNSDDEDDDDNNDEDINIDIMSDIPPTLVDLFNAFISSPSMDNRVDTVAIQEQQNNDEIIDLTQDETDSSCCLSNQQEQNTNHNNDDDDQCPMALAAIQASYDDDDDNIDTVTKTTTHEQDVEDQMAVMNDPAFSVMSKIKLNLTPAIAIQPADTSSFLDIKAREVLYNPKYEDMYAPVFGPADPNLSQQQRAFKNVLNGYAESTTLSDFQFENQRRTFDSFGYAVDPTVGEHATPQIIGNQTSAEINQGMTIFETTKKRIGEKRKKEKNYDSSDVEGFQGPWAPFADEITVSRPPEEEQKEIDEYLAKRRKAKRPTLDELNAAPAARDPESTTLNKEPEDSS</sequence>
<dbReference type="PANTHER" id="PTHR43979:SF1">
    <property type="entry name" value="PRE-MRNA-PROCESSING FACTOR 17"/>
    <property type="match status" value="1"/>
</dbReference>
<dbReference type="EMBL" id="CAJNOR010007810">
    <property type="protein sequence ID" value="CAF1623685.1"/>
    <property type="molecule type" value="Genomic_DNA"/>
</dbReference>
<organism evidence="2 3">
    <name type="scientific">Adineta ricciae</name>
    <name type="common">Rotifer</name>
    <dbReference type="NCBI Taxonomy" id="249248"/>
    <lineage>
        <taxon>Eukaryota</taxon>
        <taxon>Metazoa</taxon>
        <taxon>Spiralia</taxon>
        <taxon>Gnathifera</taxon>
        <taxon>Rotifera</taxon>
        <taxon>Eurotatoria</taxon>
        <taxon>Bdelloidea</taxon>
        <taxon>Adinetida</taxon>
        <taxon>Adinetidae</taxon>
        <taxon>Adineta</taxon>
    </lineage>
</organism>
<dbReference type="PANTHER" id="PTHR43979">
    <property type="entry name" value="PRE-MRNA-PROCESSING FACTOR 17"/>
    <property type="match status" value="1"/>
</dbReference>
<dbReference type="Proteomes" id="UP000663828">
    <property type="component" value="Unassembled WGS sequence"/>
</dbReference>
<dbReference type="GO" id="GO:0000398">
    <property type="term" value="P:mRNA splicing, via spliceosome"/>
    <property type="evidence" value="ECO:0007669"/>
    <property type="project" value="InterPro"/>
</dbReference>
<dbReference type="AlphaFoldDB" id="A0A816CEK6"/>
<accession>A0A816CEK6</accession>
<evidence type="ECO:0000256" key="1">
    <source>
        <dbReference type="SAM" id="MobiDB-lite"/>
    </source>
</evidence>